<sequence length="444" mass="50174">MEIVNLLMVAVLIALTAFFVASEFAIVKVRSTRIDQLVAEGNRSAIAAKRVISNLDEYLSACQLGITITALGLGWLGEPTVMHLLHPLFEEMHINESVASILSFVIAFSTITFLHVVVGELAPKTLAIQKAETITLLCSKPLIFFYKVMYPFIWALNGSARMVTGLFGLKPVAEHEVAHSEEELRLILSESYKSGEINPSEYKYVNNIFEFDNRIAKEIMVPRTEIVAFDINDSIIDHFEIMKQEKYTRYPVMDGDKDHIVGMVNIKEILTDCIHNPQAAEKKIDDYIRPIIQVIESIPIHDLLVKMQRERVHMAILIDEYGGTAGLVTVEDILEEIVGEIQDEFDADEVPRIRKVNEHTMIVEGKVLIEDVNDLLGTHIDDTDVDTIGGWMLTEKFDIQQGETLAFDGHEFKVLQMEGHNIRLIEIKKLVKSSARTERETVVE</sequence>
<gene>
    <name evidence="14" type="ORF">P9850_17550</name>
</gene>
<feature type="transmembrane region" description="Helical" evidence="11">
    <location>
        <begin position="134"/>
        <end position="156"/>
    </location>
</feature>
<dbReference type="PROSITE" id="PS51371">
    <property type="entry name" value="CBS"/>
    <property type="match status" value="2"/>
</dbReference>
<keyword evidence="3" id="KW-1003">Cell membrane</keyword>
<dbReference type="Pfam" id="PF03471">
    <property type="entry name" value="CorC_HlyC"/>
    <property type="match status" value="1"/>
</dbReference>
<dbReference type="SMART" id="SM01091">
    <property type="entry name" value="CorC_HlyC"/>
    <property type="match status" value="1"/>
</dbReference>
<dbReference type="InterPro" id="IPR051676">
    <property type="entry name" value="UPF0053_domain"/>
</dbReference>
<dbReference type="InterPro" id="IPR016169">
    <property type="entry name" value="FAD-bd_PCMH_sub2"/>
</dbReference>
<accession>A0ABD5J0F8</accession>
<evidence type="ECO:0000256" key="11">
    <source>
        <dbReference type="SAM" id="Phobius"/>
    </source>
</evidence>
<dbReference type="Pfam" id="PF00571">
    <property type="entry name" value="CBS"/>
    <property type="match status" value="2"/>
</dbReference>
<evidence type="ECO:0000256" key="2">
    <source>
        <dbReference type="ARBA" id="ARBA00006337"/>
    </source>
</evidence>
<dbReference type="InterPro" id="IPR000644">
    <property type="entry name" value="CBS_dom"/>
</dbReference>
<dbReference type="PANTHER" id="PTHR43099:SF2">
    <property type="entry name" value="UPF0053 PROTEIN YRKA"/>
    <property type="match status" value="1"/>
</dbReference>
<evidence type="ECO:0000256" key="8">
    <source>
        <dbReference type="ARBA" id="ARBA00023136"/>
    </source>
</evidence>
<dbReference type="SUPFAM" id="SSF56176">
    <property type="entry name" value="FAD-binding/transporter-associated domain-like"/>
    <property type="match status" value="1"/>
</dbReference>
<feature type="transmembrane region" description="Helical" evidence="11">
    <location>
        <begin position="97"/>
        <end position="122"/>
    </location>
</feature>
<dbReference type="SUPFAM" id="SSF54631">
    <property type="entry name" value="CBS-domain pair"/>
    <property type="match status" value="1"/>
</dbReference>
<evidence type="ECO:0000256" key="1">
    <source>
        <dbReference type="ARBA" id="ARBA00004651"/>
    </source>
</evidence>
<organism evidence="14 15">
    <name type="scientific">Anoxybacteroides rupiense</name>
    <dbReference type="NCBI Taxonomy" id="311460"/>
    <lineage>
        <taxon>Bacteria</taxon>
        <taxon>Bacillati</taxon>
        <taxon>Bacillota</taxon>
        <taxon>Bacilli</taxon>
        <taxon>Bacillales</taxon>
        <taxon>Anoxybacillaceae</taxon>
        <taxon>Anoxybacteroides</taxon>
    </lineage>
</organism>
<feature type="domain" description="CNNM transmembrane" evidence="13">
    <location>
        <begin position="1"/>
        <end position="201"/>
    </location>
</feature>
<dbReference type="InterPro" id="IPR002550">
    <property type="entry name" value="CNNM"/>
</dbReference>
<keyword evidence="6 10" id="KW-1133">Transmembrane helix</keyword>
<evidence type="ECO:0000256" key="10">
    <source>
        <dbReference type="PROSITE-ProRule" id="PRU01193"/>
    </source>
</evidence>
<evidence type="ECO:0000259" key="12">
    <source>
        <dbReference type="PROSITE" id="PS51371"/>
    </source>
</evidence>
<keyword evidence="5" id="KW-0677">Repeat</keyword>
<dbReference type="Gene3D" id="3.30.465.10">
    <property type="match status" value="1"/>
</dbReference>
<name>A0ABD5J0F8_9BACL</name>
<dbReference type="InterPro" id="IPR005170">
    <property type="entry name" value="Transptr-assoc_dom"/>
</dbReference>
<keyword evidence="8 10" id="KW-0472">Membrane</keyword>
<dbReference type="RefSeq" id="WP_066149628.1">
    <property type="nucleotide sequence ID" value="NZ_JACIDF010000009.1"/>
</dbReference>
<dbReference type="CDD" id="cd04590">
    <property type="entry name" value="CBS_pair_CorC_HlyC_assoc"/>
    <property type="match status" value="1"/>
</dbReference>
<dbReference type="InterPro" id="IPR046342">
    <property type="entry name" value="CBS_dom_sf"/>
</dbReference>
<evidence type="ECO:0000256" key="4">
    <source>
        <dbReference type="ARBA" id="ARBA00022692"/>
    </source>
</evidence>
<dbReference type="GO" id="GO:0005886">
    <property type="term" value="C:plasma membrane"/>
    <property type="evidence" value="ECO:0007669"/>
    <property type="project" value="UniProtKB-SubCell"/>
</dbReference>
<comment type="caution">
    <text evidence="14">The sequence shown here is derived from an EMBL/GenBank/DDBJ whole genome shotgun (WGS) entry which is preliminary data.</text>
</comment>
<feature type="domain" description="CBS" evidence="12">
    <location>
        <begin position="220"/>
        <end position="281"/>
    </location>
</feature>
<dbReference type="InterPro" id="IPR044751">
    <property type="entry name" value="Ion_transp-like_CBS"/>
</dbReference>
<dbReference type="PANTHER" id="PTHR43099">
    <property type="entry name" value="UPF0053 PROTEIN YRKA"/>
    <property type="match status" value="1"/>
</dbReference>
<dbReference type="AlphaFoldDB" id="A0ABD5J0F8"/>
<evidence type="ECO:0000256" key="5">
    <source>
        <dbReference type="ARBA" id="ARBA00022737"/>
    </source>
</evidence>
<evidence type="ECO:0000256" key="6">
    <source>
        <dbReference type="ARBA" id="ARBA00022989"/>
    </source>
</evidence>
<evidence type="ECO:0000313" key="14">
    <source>
        <dbReference type="EMBL" id="MED5053593.1"/>
    </source>
</evidence>
<feature type="transmembrane region" description="Helical" evidence="11">
    <location>
        <begin position="58"/>
        <end position="77"/>
    </location>
</feature>
<dbReference type="Pfam" id="PF01595">
    <property type="entry name" value="CNNM"/>
    <property type="match status" value="1"/>
</dbReference>
<evidence type="ECO:0000259" key="13">
    <source>
        <dbReference type="PROSITE" id="PS51846"/>
    </source>
</evidence>
<evidence type="ECO:0000313" key="15">
    <source>
        <dbReference type="Proteomes" id="UP001339962"/>
    </source>
</evidence>
<dbReference type="PROSITE" id="PS51846">
    <property type="entry name" value="CNNM"/>
    <property type="match status" value="1"/>
</dbReference>
<dbReference type="FunFam" id="3.10.580.10:FF:000002">
    <property type="entry name" value="Magnesium/cobalt efflux protein CorC"/>
    <property type="match status" value="1"/>
</dbReference>
<feature type="transmembrane region" description="Helical" evidence="11">
    <location>
        <begin position="6"/>
        <end position="27"/>
    </location>
</feature>
<proteinExistence type="inferred from homology"/>
<evidence type="ECO:0000256" key="9">
    <source>
        <dbReference type="PROSITE-ProRule" id="PRU00703"/>
    </source>
</evidence>
<evidence type="ECO:0000256" key="3">
    <source>
        <dbReference type="ARBA" id="ARBA00022475"/>
    </source>
</evidence>
<keyword evidence="4 10" id="KW-0812">Transmembrane</keyword>
<comment type="subcellular location">
    <subcellularLocation>
        <location evidence="1">Cell membrane</location>
        <topology evidence="1">Multi-pass membrane protein</topology>
    </subcellularLocation>
</comment>
<reference evidence="14 15" key="1">
    <citation type="submission" date="2023-03" db="EMBL/GenBank/DDBJ databases">
        <title>Bacillus Genome Sequencing.</title>
        <authorList>
            <person name="Dunlap C."/>
        </authorList>
    </citation>
    <scope>NUCLEOTIDE SEQUENCE [LARGE SCALE GENOMIC DNA]</scope>
    <source>
        <strain evidence="14 15">NRS-38</strain>
    </source>
</reference>
<keyword evidence="7 9" id="KW-0129">CBS domain</keyword>
<dbReference type="EMBL" id="JARTLI010000050">
    <property type="protein sequence ID" value="MED5053593.1"/>
    <property type="molecule type" value="Genomic_DNA"/>
</dbReference>
<comment type="similarity">
    <text evidence="2">Belongs to the UPF0053 family.</text>
</comment>
<dbReference type="InterPro" id="IPR036318">
    <property type="entry name" value="FAD-bd_PCMH-like_sf"/>
</dbReference>
<feature type="domain" description="CBS" evidence="12">
    <location>
        <begin position="287"/>
        <end position="344"/>
    </location>
</feature>
<dbReference type="Gene3D" id="3.10.580.10">
    <property type="entry name" value="CBS-domain"/>
    <property type="match status" value="1"/>
</dbReference>
<evidence type="ECO:0000256" key="7">
    <source>
        <dbReference type="ARBA" id="ARBA00023122"/>
    </source>
</evidence>
<protein>
    <submittedName>
        <fullName evidence="14">Hemolysin family protein</fullName>
    </submittedName>
</protein>
<dbReference type="Proteomes" id="UP001339962">
    <property type="component" value="Unassembled WGS sequence"/>
</dbReference>